<reference evidence="1" key="3">
    <citation type="submission" date="2025-09" db="UniProtKB">
        <authorList>
            <consortium name="Ensembl"/>
        </authorList>
    </citation>
    <scope>IDENTIFICATION</scope>
</reference>
<dbReference type="AlphaFoldDB" id="A0A8C9WC46"/>
<dbReference type="Gene3D" id="3.80.10.10">
    <property type="entry name" value="Ribonuclease Inhibitor"/>
    <property type="match status" value="1"/>
</dbReference>
<proteinExistence type="predicted"/>
<dbReference type="SUPFAM" id="SSF52047">
    <property type="entry name" value="RNI-like"/>
    <property type="match status" value="1"/>
</dbReference>
<keyword evidence="2" id="KW-1185">Reference proteome</keyword>
<organism evidence="1 2">
    <name type="scientific">Scleropages formosus</name>
    <name type="common">Asian bonytongue</name>
    <name type="synonym">Osteoglossum formosum</name>
    <dbReference type="NCBI Taxonomy" id="113540"/>
    <lineage>
        <taxon>Eukaryota</taxon>
        <taxon>Metazoa</taxon>
        <taxon>Chordata</taxon>
        <taxon>Craniata</taxon>
        <taxon>Vertebrata</taxon>
        <taxon>Euteleostomi</taxon>
        <taxon>Actinopterygii</taxon>
        <taxon>Neopterygii</taxon>
        <taxon>Teleostei</taxon>
        <taxon>Osteoglossocephala</taxon>
        <taxon>Osteoglossomorpha</taxon>
        <taxon>Osteoglossiformes</taxon>
        <taxon>Osteoglossidae</taxon>
        <taxon>Scleropages</taxon>
    </lineage>
</organism>
<dbReference type="InterPro" id="IPR032675">
    <property type="entry name" value="LRR_dom_sf"/>
</dbReference>
<reference evidence="1 2" key="1">
    <citation type="submission" date="2019-04" db="EMBL/GenBank/DDBJ databases">
        <authorList>
            <consortium name="Wellcome Sanger Institute Data Sharing"/>
        </authorList>
    </citation>
    <scope>NUCLEOTIDE SEQUENCE [LARGE SCALE GENOMIC DNA]</scope>
</reference>
<name>A0A8C9WC46_SCLFO</name>
<sequence>MRKISKSVALMSYSGLMIVKSSNKIERHFTVISTYITLQINGLFPLKNIHPNVIFSRELDLSDNDLQDSGVKILSAGLGNKHCNLDTLRSVLLGNKHCT</sequence>
<dbReference type="GeneTree" id="ENSGT01130000278670"/>
<evidence type="ECO:0000313" key="2">
    <source>
        <dbReference type="Proteomes" id="UP000694397"/>
    </source>
</evidence>
<evidence type="ECO:0000313" key="1">
    <source>
        <dbReference type="Ensembl" id="ENSSFOP00015071715.1"/>
    </source>
</evidence>
<dbReference type="Proteomes" id="UP000694397">
    <property type="component" value="Chromosome 5"/>
</dbReference>
<accession>A0A8C9WC46</accession>
<protein>
    <submittedName>
        <fullName evidence="1">Uncharacterized protein</fullName>
    </submittedName>
</protein>
<dbReference type="OrthoDB" id="120976at2759"/>
<dbReference type="Ensembl" id="ENSSFOT00015054740.1">
    <property type="protein sequence ID" value="ENSSFOP00015071715.1"/>
    <property type="gene ID" value="ENSSFOG00015030379.1"/>
</dbReference>
<reference evidence="1" key="2">
    <citation type="submission" date="2025-08" db="UniProtKB">
        <authorList>
            <consortium name="Ensembl"/>
        </authorList>
    </citation>
    <scope>IDENTIFICATION</scope>
</reference>